<evidence type="ECO:0000256" key="1">
    <source>
        <dbReference type="SAM" id="Phobius"/>
    </source>
</evidence>
<feature type="transmembrane region" description="Helical" evidence="1">
    <location>
        <begin position="32"/>
        <end position="56"/>
    </location>
</feature>
<evidence type="ECO:0000313" key="3">
    <source>
        <dbReference type="Proteomes" id="UP000238762"/>
    </source>
</evidence>
<keyword evidence="1" id="KW-1133">Transmembrane helix</keyword>
<keyword evidence="1" id="KW-0812">Transmembrane</keyword>
<keyword evidence="3" id="KW-1185">Reference proteome</keyword>
<proteinExistence type="predicted"/>
<sequence length="257" mass="28236">MEIQTRPMPSQDGETLHEVKTRHKLTLGKYKIFLMLLLGLGFVKDLALFGLVLASLAKPMPVGVIRGTGEKDRIDFQVGLEREPALVKSFIITSMRNLHTWVNVLPDAGQPPDPGVAVGDKSAGALKIPTIVFRYSLAMEDKFGQEYRKSLGQLIAASQLQDPETQVAYKISQTTEPIKLKNGDYKMSLVGTLIKYRPGATPVLIPFNKTVTAKAIPPFTLSEAMRKYPSDANIAQALALVTVDGLQITNITDYQPE</sequence>
<dbReference type="EMBL" id="PVWJ01000062">
    <property type="protein sequence ID" value="PSB02385.1"/>
    <property type="molecule type" value="Genomic_DNA"/>
</dbReference>
<gene>
    <name evidence="2" type="ORF">C7B64_13445</name>
</gene>
<keyword evidence="1" id="KW-0472">Membrane</keyword>
<organism evidence="2 3">
    <name type="scientific">Merismopedia glauca CCAP 1448/3</name>
    <dbReference type="NCBI Taxonomy" id="1296344"/>
    <lineage>
        <taxon>Bacteria</taxon>
        <taxon>Bacillati</taxon>
        <taxon>Cyanobacteriota</taxon>
        <taxon>Cyanophyceae</taxon>
        <taxon>Synechococcales</taxon>
        <taxon>Merismopediaceae</taxon>
        <taxon>Merismopedia</taxon>
    </lineage>
</organism>
<reference evidence="2 3" key="1">
    <citation type="submission" date="2018-02" db="EMBL/GenBank/DDBJ databases">
        <authorList>
            <person name="Cohen D.B."/>
            <person name="Kent A.D."/>
        </authorList>
    </citation>
    <scope>NUCLEOTIDE SEQUENCE [LARGE SCALE GENOMIC DNA]</scope>
    <source>
        <strain evidence="2 3">CCAP 1448/3</strain>
    </source>
</reference>
<evidence type="ECO:0000313" key="2">
    <source>
        <dbReference type="EMBL" id="PSB02385.1"/>
    </source>
</evidence>
<reference evidence="2 3" key="2">
    <citation type="submission" date="2018-03" db="EMBL/GenBank/DDBJ databases">
        <title>The ancient ancestry and fast evolution of plastids.</title>
        <authorList>
            <person name="Moore K.R."/>
            <person name="Magnabosco C."/>
            <person name="Momper L."/>
            <person name="Gold D.A."/>
            <person name="Bosak T."/>
            <person name="Fournier G.P."/>
        </authorList>
    </citation>
    <scope>NUCLEOTIDE SEQUENCE [LARGE SCALE GENOMIC DNA]</scope>
    <source>
        <strain evidence="2 3">CCAP 1448/3</strain>
    </source>
</reference>
<comment type="caution">
    <text evidence="2">The sequence shown here is derived from an EMBL/GenBank/DDBJ whole genome shotgun (WGS) entry which is preliminary data.</text>
</comment>
<name>A0A2T1C278_9CYAN</name>
<accession>A0A2T1C278</accession>
<dbReference type="RefSeq" id="WP_106289175.1">
    <property type="nucleotide sequence ID" value="NZ_CAWNTC010000071.1"/>
</dbReference>
<dbReference type="AlphaFoldDB" id="A0A2T1C278"/>
<protein>
    <submittedName>
        <fullName evidence="2">Uncharacterized protein</fullName>
    </submittedName>
</protein>
<dbReference type="Proteomes" id="UP000238762">
    <property type="component" value="Unassembled WGS sequence"/>
</dbReference>